<comment type="subunit">
    <text evidence="7">Homodimer.</text>
</comment>
<dbReference type="EC" id="6.1.1.1" evidence="7"/>
<dbReference type="Gene3D" id="3.10.290.10">
    <property type="entry name" value="RNA-binding S4 domain"/>
    <property type="match status" value="1"/>
</dbReference>
<dbReference type="GO" id="GO:0005829">
    <property type="term" value="C:cytosol"/>
    <property type="evidence" value="ECO:0007669"/>
    <property type="project" value="TreeGrafter"/>
</dbReference>
<dbReference type="InterPro" id="IPR024088">
    <property type="entry name" value="Tyr-tRNA-ligase_bac-type"/>
</dbReference>
<dbReference type="PRINTS" id="PR01040">
    <property type="entry name" value="TRNASYNTHTYR"/>
</dbReference>
<dbReference type="PANTHER" id="PTHR11766">
    <property type="entry name" value="TYROSYL-TRNA SYNTHETASE"/>
    <property type="match status" value="1"/>
</dbReference>
<comment type="function">
    <text evidence="7">Catalyzes the attachment of tyrosine to tRNA(Tyr) in a two-step reaction: tyrosine is first activated by ATP to form Tyr-AMP and then transferred to the acceptor end of tRNA(Tyr).</text>
</comment>
<dbReference type="Gene3D" id="1.10.240.10">
    <property type="entry name" value="Tyrosyl-Transfer RNA Synthetase"/>
    <property type="match status" value="1"/>
</dbReference>
<dbReference type="FunFam" id="1.10.240.10:FF:000001">
    <property type="entry name" value="Tyrosine--tRNA ligase"/>
    <property type="match status" value="1"/>
</dbReference>
<evidence type="ECO:0000256" key="2">
    <source>
        <dbReference type="ARBA" id="ARBA00022741"/>
    </source>
</evidence>
<gene>
    <name evidence="7" type="primary">tyrS</name>
    <name evidence="8" type="ORF">AUJ30_01685</name>
</gene>
<name>A0A1J4XTC9_9BACT</name>
<comment type="subcellular location">
    <subcellularLocation>
        <location evidence="7">Cytoplasm</location>
    </subcellularLocation>
</comment>
<reference evidence="8 9" key="1">
    <citation type="journal article" date="2016" name="Environ. Microbiol.">
        <title>Genomic resolution of a cold subsurface aquifer community provides metabolic insights for novel microbes adapted to high CO concentrations.</title>
        <authorList>
            <person name="Probst A.J."/>
            <person name="Castelle C.J."/>
            <person name="Singh A."/>
            <person name="Brown C.T."/>
            <person name="Anantharaman K."/>
            <person name="Sharon I."/>
            <person name="Hug L.A."/>
            <person name="Burstein D."/>
            <person name="Emerson J.B."/>
            <person name="Thomas B.C."/>
            <person name="Banfield J.F."/>
        </authorList>
    </citation>
    <scope>NUCLEOTIDE SEQUENCE [LARGE SCALE GENOMIC DNA]</scope>
    <source>
        <strain evidence="8">CG1_02_39_135</strain>
    </source>
</reference>
<keyword evidence="1 7" id="KW-0436">Ligase</keyword>
<keyword evidence="2 7" id="KW-0547">Nucleotide-binding</keyword>
<keyword evidence="5 7" id="KW-0030">Aminoacyl-tRNA synthetase</keyword>
<feature type="short sequence motif" description="'KMSKS' region" evidence="7">
    <location>
        <begin position="230"/>
        <end position="234"/>
    </location>
</feature>
<comment type="catalytic activity">
    <reaction evidence="6 7">
        <text>tRNA(Tyr) + L-tyrosine + ATP = L-tyrosyl-tRNA(Tyr) + AMP + diphosphate + H(+)</text>
        <dbReference type="Rhea" id="RHEA:10220"/>
        <dbReference type="Rhea" id="RHEA-COMP:9706"/>
        <dbReference type="Rhea" id="RHEA-COMP:9707"/>
        <dbReference type="ChEBI" id="CHEBI:15378"/>
        <dbReference type="ChEBI" id="CHEBI:30616"/>
        <dbReference type="ChEBI" id="CHEBI:33019"/>
        <dbReference type="ChEBI" id="CHEBI:58315"/>
        <dbReference type="ChEBI" id="CHEBI:78442"/>
        <dbReference type="ChEBI" id="CHEBI:78536"/>
        <dbReference type="ChEBI" id="CHEBI:456215"/>
        <dbReference type="EC" id="6.1.1.1"/>
    </reaction>
</comment>
<dbReference type="SUPFAM" id="SSF52374">
    <property type="entry name" value="Nucleotidylyl transferase"/>
    <property type="match status" value="1"/>
</dbReference>
<dbReference type="AlphaFoldDB" id="A0A1J4XTC9"/>
<evidence type="ECO:0000256" key="7">
    <source>
        <dbReference type="HAMAP-Rule" id="MF_02006"/>
    </source>
</evidence>
<protein>
    <recommendedName>
        <fullName evidence="7">Tyrosine--tRNA ligase</fullName>
        <ecNumber evidence="7">6.1.1.1</ecNumber>
    </recommendedName>
    <alternativeName>
        <fullName evidence="7">Tyrosyl-tRNA synthetase</fullName>
        <shortName evidence="7">TyrRS</shortName>
    </alternativeName>
</protein>
<dbReference type="InterPro" id="IPR002307">
    <property type="entry name" value="Tyr-tRNA-ligase"/>
</dbReference>
<dbReference type="CDD" id="cd00805">
    <property type="entry name" value="TyrRS_core"/>
    <property type="match status" value="1"/>
</dbReference>
<sequence length="411" mass="46906">MTQKNLYDTLKERGFVEQSTNENQLRQLVSRQKLTFYIGFDPTASSLHIGSLLPLMAMANAQKLGHRPIFLAGGGTGMVGDPSGKDKARPIMSYQQIKDNVQSIKKQVSRIIDFSKNRALLLNNADWLTKLNYIEFLRDFGVHFSVNRMLSHEAIKTRLAKGMSFLEFNYQLLQAYDFWYQFKHYNCLAQMGGSDQWGNIVAGVELIRRLEKKEAYGVVFHLIKTATGKKMGKTEKGAIWLDAKKTSAYEYYQYWINTDDADVAKFLSIFTFLPMEEIRKYGKLKGSEMKKAKEILAFEATKILHGEEAAEKARSASRTLFGKEKGKTHLIPTIFISKNQLKKGILVSRLFNMVGLSKSVSEARRLIIQGGGYLNEKRLDNPNLLITANDFKKGEFFLRAGKKKHQRIKLQ</sequence>
<feature type="binding site" evidence="7">
    <location>
        <position position="233"/>
    </location>
    <ligand>
        <name>ATP</name>
        <dbReference type="ChEBI" id="CHEBI:30616"/>
    </ligand>
</feature>
<proteinExistence type="inferred from homology"/>
<dbReference type="PANTHER" id="PTHR11766:SF0">
    <property type="entry name" value="TYROSINE--TRNA LIGASE, MITOCHONDRIAL"/>
    <property type="match status" value="1"/>
</dbReference>
<evidence type="ECO:0000256" key="5">
    <source>
        <dbReference type="ARBA" id="ARBA00023146"/>
    </source>
</evidence>
<keyword evidence="4 7" id="KW-0648">Protein biosynthesis</keyword>
<evidence type="ECO:0000256" key="6">
    <source>
        <dbReference type="ARBA" id="ARBA00048248"/>
    </source>
</evidence>
<keyword evidence="7" id="KW-0963">Cytoplasm</keyword>
<dbReference type="Pfam" id="PF00579">
    <property type="entry name" value="tRNA-synt_1b"/>
    <property type="match status" value="1"/>
</dbReference>
<feature type="short sequence motif" description="'HIGH' region" evidence="7">
    <location>
        <begin position="42"/>
        <end position="51"/>
    </location>
</feature>
<dbReference type="InterPro" id="IPR024107">
    <property type="entry name" value="Tyr-tRNA-ligase_bac_1"/>
</dbReference>
<dbReference type="HAMAP" id="MF_02006">
    <property type="entry name" value="Tyr_tRNA_synth_type1"/>
    <property type="match status" value="1"/>
</dbReference>
<dbReference type="Gene3D" id="3.40.50.620">
    <property type="entry name" value="HUPs"/>
    <property type="match status" value="1"/>
</dbReference>
<dbReference type="GO" id="GO:0003723">
    <property type="term" value="F:RNA binding"/>
    <property type="evidence" value="ECO:0007669"/>
    <property type="project" value="InterPro"/>
</dbReference>
<dbReference type="GO" id="GO:0006437">
    <property type="term" value="P:tyrosyl-tRNA aminoacylation"/>
    <property type="evidence" value="ECO:0007669"/>
    <property type="project" value="UniProtKB-UniRule"/>
</dbReference>
<dbReference type="GO" id="GO:0005524">
    <property type="term" value="F:ATP binding"/>
    <property type="evidence" value="ECO:0007669"/>
    <property type="project" value="UniProtKB-UniRule"/>
</dbReference>
<accession>A0A1J4XTC9</accession>
<evidence type="ECO:0000313" key="9">
    <source>
        <dbReference type="Proteomes" id="UP000182693"/>
    </source>
</evidence>
<feature type="binding site" evidence="7">
    <location>
        <position position="174"/>
    </location>
    <ligand>
        <name>L-tyrosine</name>
        <dbReference type="ChEBI" id="CHEBI:58315"/>
    </ligand>
</feature>
<dbReference type="InterPro" id="IPR002305">
    <property type="entry name" value="aa-tRNA-synth_Ic"/>
</dbReference>
<dbReference type="SUPFAM" id="SSF55174">
    <property type="entry name" value="Alpha-L RNA-binding motif"/>
    <property type="match status" value="1"/>
</dbReference>
<keyword evidence="3 7" id="KW-0067">ATP-binding</keyword>
<dbReference type="CDD" id="cd00165">
    <property type="entry name" value="S4"/>
    <property type="match status" value="1"/>
</dbReference>
<dbReference type="STRING" id="1805425.AUJ30_01685"/>
<feature type="binding site" evidence="7">
    <location>
        <position position="37"/>
    </location>
    <ligand>
        <name>L-tyrosine</name>
        <dbReference type="ChEBI" id="CHEBI:58315"/>
    </ligand>
</feature>
<dbReference type="InterPro" id="IPR014729">
    <property type="entry name" value="Rossmann-like_a/b/a_fold"/>
</dbReference>
<organism evidence="8 9">
    <name type="scientific">Candidatus Wolfebacteria bacterium CG1_02_39_135</name>
    <dbReference type="NCBI Taxonomy" id="1805425"/>
    <lineage>
        <taxon>Bacteria</taxon>
        <taxon>Candidatus Wolfeibacteriota</taxon>
    </lineage>
</organism>
<comment type="similarity">
    <text evidence="7">Belongs to the class-I aminoacyl-tRNA synthetase family. TyrS type 1 subfamily.</text>
</comment>
<evidence type="ECO:0000256" key="3">
    <source>
        <dbReference type="ARBA" id="ARBA00022840"/>
    </source>
</evidence>
<dbReference type="InterPro" id="IPR036986">
    <property type="entry name" value="S4_RNA-bd_sf"/>
</dbReference>
<dbReference type="Proteomes" id="UP000182693">
    <property type="component" value="Unassembled WGS sequence"/>
</dbReference>
<feature type="binding site" evidence="7">
    <location>
        <position position="170"/>
    </location>
    <ligand>
        <name>L-tyrosine</name>
        <dbReference type="ChEBI" id="CHEBI:58315"/>
    </ligand>
</feature>
<dbReference type="GO" id="GO:0004831">
    <property type="term" value="F:tyrosine-tRNA ligase activity"/>
    <property type="evidence" value="ECO:0007669"/>
    <property type="project" value="UniProtKB-UniRule"/>
</dbReference>
<comment type="caution">
    <text evidence="8">The sequence shown here is derived from an EMBL/GenBank/DDBJ whole genome shotgun (WGS) entry which is preliminary data.</text>
</comment>
<evidence type="ECO:0000256" key="1">
    <source>
        <dbReference type="ARBA" id="ARBA00022598"/>
    </source>
</evidence>
<evidence type="ECO:0000256" key="4">
    <source>
        <dbReference type="ARBA" id="ARBA00022917"/>
    </source>
</evidence>
<dbReference type="NCBIfam" id="TIGR00234">
    <property type="entry name" value="tyrS"/>
    <property type="match status" value="1"/>
</dbReference>
<evidence type="ECO:0000313" key="8">
    <source>
        <dbReference type="EMBL" id="OIO65010.1"/>
    </source>
</evidence>
<dbReference type="EMBL" id="MNWX01000031">
    <property type="protein sequence ID" value="OIO65010.1"/>
    <property type="molecule type" value="Genomic_DNA"/>
</dbReference>